<feature type="compositionally biased region" description="Acidic residues" evidence="5">
    <location>
        <begin position="7"/>
        <end position="25"/>
    </location>
</feature>
<dbReference type="PANTHER" id="PTHR14150">
    <property type="entry name" value="U3 SMALL NUCLEOLAR RNA-ASSOCIATED PROTEIN 14"/>
    <property type="match status" value="1"/>
</dbReference>
<feature type="region of interest" description="Disordered" evidence="5">
    <location>
        <begin position="1"/>
        <end position="25"/>
    </location>
</feature>
<dbReference type="EMBL" id="CACRXK020032394">
    <property type="protein sequence ID" value="CAB4043442.1"/>
    <property type="molecule type" value="Genomic_DNA"/>
</dbReference>
<comment type="subcellular location">
    <subcellularLocation>
        <location evidence="1">Nucleus</location>
        <location evidence="1">Nucleolus</location>
    </subcellularLocation>
</comment>
<keyword evidence="3" id="KW-0597">Phosphoprotein</keyword>
<gene>
    <name evidence="6" type="ORF">PACLA_8A072606</name>
</gene>
<dbReference type="GO" id="GO:0006364">
    <property type="term" value="P:rRNA processing"/>
    <property type="evidence" value="ECO:0007669"/>
    <property type="project" value="InterPro"/>
</dbReference>
<accession>A0A6S7LSV9</accession>
<name>A0A6S7LSV9_PARCT</name>
<dbReference type="OrthoDB" id="277439at2759"/>
<comment type="similarity">
    <text evidence="2">Belongs to the UTP14 family.</text>
</comment>
<dbReference type="AlphaFoldDB" id="A0A6S7LSV9"/>
<protein>
    <submittedName>
        <fullName evidence="6">U3 small nucleolar RNA-associated 14 homolog A-like</fullName>
    </submittedName>
</protein>
<organism evidence="6 7">
    <name type="scientific">Paramuricea clavata</name>
    <name type="common">Red gorgonian</name>
    <name type="synonym">Violescent sea-whip</name>
    <dbReference type="NCBI Taxonomy" id="317549"/>
    <lineage>
        <taxon>Eukaryota</taxon>
        <taxon>Metazoa</taxon>
        <taxon>Cnidaria</taxon>
        <taxon>Anthozoa</taxon>
        <taxon>Octocorallia</taxon>
        <taxon>Malacalcyonacea</taxon>
        <taxon>Plexauridae</taxon>
        <taxon>Paramuricea</taxon>
    </lineage>
</organism>
<dbReference type="InterPro" id="IPR006709">
    <property type="entry name" value="SSU_processome_Utp14"/>
</dbReference>
<comment type="caution">
    <text evidence="6">The sequence shown here is derived from an EMBL/GenBank/DDBJ whole genome shotgun (WGS) entry which is preliminary data.</text>
</comment>
<evidence type="ECO:0000256" key="1">
    <source>
        <dbReference type="ARBA" id="ARBA00004604"/>
    </source>
</evidence>
<reference evidence="6" key="1">
    <citation type="submission" date="2020-04" db="EMBL/GenBank/DDBJ databases">
        <authorList>
            <person name="Alioto T."/>
            <person name="Alioto T."/>
            <person name="Gomez Garrido J."/>
        </authorList>
    </citation>
    <scope>NUCLEOTIDE SEQUENCE</scope>
    <source>
        <strain evidence="6">A484AB</strain>
    </source>
</reference>
<evidence type="ECO:0000256" key="3">
    <source>
        <dbReference type="ARBA" id="ARBA00022553"/>
    </source>
</evidence>
<feature type="non-terminal residue" evidence="6">
    <location>
        <position position="165"/>
    </location>
</feature>
<evidence type="ECO:0000313" key="7">
    <source>
        <dbReference type="Proteomes" id="UP001152795"/>
    </source>
</evidence>
<keyword evidence="4" id="KW-0539">Nucleus</keyword>
<proteinExistence type="inferred from homology"/>
<dbReference type="PANTHER" id="PTHR14150:SF12">
    <property type="entry name" value="U3 SMALL NUCLEOLAR RNA-ASSOCIATED PROTEIN 14 HOMOLOG A"/>
    <property type="match status" value="1"/>
</dbReference>
<dbReference type="Proteomes" id="UP001152795">
    <property type="component" value="Unassembled WGS sequence"/>
</dbReference>
<dbReference type="GO" id="GO:0032040">
    <property type="term" value="C:small-subunit processome"/>
    <property type="evidence" value="ECO:0007669"/>
    <property type="project" value="InterPro"/>
</dbReference>
<sequence>GKKDEQQWLDDDDKSDSGSEEEVDHEDLLKKIKSLDKKEISKRRKGPLRSELNQNVSEFHLKSEGDDGRVNLGDLVGSLQTSSYHSKLKKSLESLQKMGHTVEVPLAKPAAERIQRVVAYEETSKDIGKWDATVQKNRRAEQLSFPLDAYKPAEMSTTTLATTFK</sequence>
<evidence type="ECO:0000256" key="4">
    <source>
        <dbReference type="ARBA" id="ARBA00023242"/>
    </source>
</evidence>
<evidence type="ECO:0000256" key="5">
    <source>
        <dbReference type="SAM" id="MobiDB-lite"/>
    </source>
</evidence>
<feature type="non-terminal residue" evidence="6">
    <location>
        <position position="1"/>
    </location>
</feature>
<dbReference type="Pfam" id="PF04615">
    <property type="entry name" value="Utp14"/>
    <property type="match status" value="1"/>
</dbReference>
<evidence type="ECO:0000256" key="2">
    <source>
        <dbReference type="ARBA" id="ARBA00007774"/>
    </source>
</evidence>
<keyword evidence="7" id="KW-1185">Reference proteome</keyword>
<evidence type="ECO:0000313" key="6">
    <source>
        <dbReference type="EMBL" id="CAB4043442.1"/>
    </source>
</evidence>